<name>A0A5D3APU2_9TREE</name>
<sequence length="151" mass="16980">MKHTLALIILVTILSTACQAFKIISPAYEMGWASRGRHLIQWEDYSSSQTVDMSLTYPDSTTHNIFTRVPADQGVAVYTSPNRLPSGNYSLFFSVFSDGEVNTLSSEFSVWNDTEPVLDDNVMWIMCYQGSGKKCRGWHWPWQSSAVGSLI</sequence>
<dbReference type="EMBL" id="NIDF01000152">
    <property type="protein sequence ID" value="TYJ52161.1"/>
    <property type="molecule type" value="Genomic_DNA"/>
</dbReference>
<accession>A0A5D3APU2</accession>
<evidence type="ECO:0000313" key="3">
    <source>
        <dbReference type="Proteomes" id="UP000322245"/>
    </source>
</evidence>
<dbReference type="Proteomes" id="UP000322245">
    <property type="component" value="Unassembled WGS sequence"/>
</dbReference>
<feature type="chain" id="PRO_5022803119" evidence="1">
    <location>
        <begin position="21"/>
        <end position="151"/>
    </location>
</feature>
<keyword evidence="1" id="KW-0732">Signal</keyword>
<proteinExistence type="predicted"/>
<keyword evidence="3" id="KW-1185">Reference proteome</keyword>
<evidence type="ECO:0000256" key="1">
    <source>
        <dbReference type="SAM" id="SignalP"/>
    </source>
</evidence>
<comment type="caution">
    <text evidence="2">The sequence shown here is derived from an EMBL/GenBank/DDBJ whole genome shotgun (WGS) entry which is preliminary data.</text>
</comment>
<dbReference type="PROSITE" id="PS51257">
    <property type="entry name" value="PROKAR_LIPOPROTEIN"/>
    <property type="match status" value="1"/>
</dbReference>
<gene>
    <name evidence="2" type="ORF">B9479_007233</name>
</gene>
<protein>
    <submittedName>
        <fullName evidence="2">Uncharacterized protein</fullName>
    </submittedName>
</protein>
<reference evidence="2 3" key="1">
    <citation type="submission" date="2017-05" db="EMBL/GenBank/DDBJ databases">
        <title>The Genome Sequence of Tsuchiyaea wingfieldii DSM 27421.</title>
        <authorList>
            <person name="Cuomo C."/>
            <person name="Passer A."/>
            <person name="Billmyre B."/>
            <person name="Heitman J."/>
        </authorList>
    </citation>
    <scope>NUCLEOTIDE SEQUENCE [LARGE SCALE GENOMIC DNA]</scope>
    <source>
        <strain evidence="2 3">DSM 27421</strain>
    </source>
</reference>
<feature type="signal peptide" evidence="1">
    <location>
        <begin position="1"/>
        <end position="20"/>
    </location>
</feature>
<evidence type="ECO:0000313" key="2">
    <source>
        <dbReference type="EMBL" id="TYJ52161.1"/>
    </source>
</evidence>
<dbReference type="AlphaFoldDB" id="A0A5D3APU2"/>
<organism evidence="2 3">
    <name type="scientific">Cryptococcus floricola</name>
    <dbReference type="NCBI Taxonomy" id="2591691"/>
    <lineage>
        <taxon>Eukaryota</taxon>
        <taxon>Fungi</taxon>
        <taxon>Dikarya</taxon>
        <taxon>Basidiomycota</taxon>
        <taxon>Agaricomycotina</taxon>
        <taxon>Tremellomycetes</taxon>
        <taxon>Tremellales</taxon>
        <taxon>Cryptococcaceae</taxon>
        <taxon>Cryptococcus</taxon>
    </lineage>
</organism>